<organism evidence="1 2">
    <name type="scientific">Ophiocordyceps polyrhachis-furcata BCC 54312</name>
    <dbReference type="NCBI Taxonomy" id="1330021"/>
    <lineage>
        <taxon>Eukaryota</taxon>
        <taxon>Fungi</taxon>
        <taxon>Dikarya</taxon>
        <taxon>Ascomycota</taxon>
        <taxon>Pezizomycotina</taxon>
        <taxon>Sordariomycetes</taxon>
        <taxon>Hypocreomycetidae</taxon>
        <taxon>Hypocreales</taxon>
        <taxon>Ophiocordycipitaceae</taxon>
        <taxon>Ophiocordyceps</taxon>
    </lineage>
</organism>
<sequence>MGAGGVIDRHHNNGQLEAELIMYIVWATWKDKEGQILIQQQGHQLSLIKIMYLKNNRVKCQIYSEEVTEVNGRLADFHSLPIPSHPIPSHPIPSHPIPSALS</sequence>
<evidence type="ECO:0000313" key="2">
    <source>
        <dbReference type="Proteomes" id="UP000253664"/>
    </source>
</evidence>
<name>A0A367KZC7_9HYPO</name>
<keyword evidence="2" id="KW-1185">Reference proteome</keyword>
<gene>
    <name evidence="1" type="ORF">L249_8327</name>
</gene>
<evidence type="ECO:0000313" key="1">
    <source>
        <dbReference type="EMBL" id="RCI07524.1"/>
    </source>
</evidence>
<dbReference type="EMBL" id="LKCN02000027">
    <property type="protein sequence ID" value="RCI07524.1"/>
    <property type="molecule type" value="Genomic_DNA"/>
</dbReference>
<protein>
    <submittedName>
        <fullName evidence="1">Uncharacterized protein</fullName>
    </submittedName>
</protein>
<accession>A0A367KZC7</accession>
<proteinExistence type="predicted"/>
<dbReference type="AlphaFoldDB" id="A0A367KZC7"/>
<comment type="caution">
    <text evidence="1">The sequence shown here is derived from an EMBL/GenBank/DDBJ whole genome shotgun (WGS) entry which is preliminary data.</text>
</comment>
<dbReference type="Proteomes" id="UP000253664">
    <property type="component" value="Unassembled WGS sequence"/>
</dbReference>
<reference evidence="1 2" key="1">
    <citation type="journal article" date="2015" name="BMC Genomics">
        <title>Insights from the genome of Ophiocordyceps polyrhachis-furcata to pathogenicity and host specificity in insect fungi.</title>
        <authorList>
            <person name="Wichadakul D."/>
            <person name="Kobmoo N."/>
            <person name="Ingsriswang S."/>
            <person name="Tangphatsornruang S."/>
            <person name="Chantasingh D."/>
            <person name="Luangsa-ard J.J."/>
            <person name="Eurwilaichitr L."/>
        </authorList>
    </citation>
    <scope>NUCLEOTIDE SEQUENCE [LARGE SCALE GENOMIC DNA]</scope>
    <source>
        <strain evidence="1 2">BCC 54312</strain>
    </source>
</reference>